<organism evidence="2 3">
    <name type="scientific">Brachybacterium sacelli</name>
    <dbReference type="NCBI Taxonomy" id="173364"/>
    <lineage>
        <taxon>Bacteria</taxon>
        <taxon>Bacillati</taxon>
        <taxon>Actinomycetota</taxon>
        <taxon>Actinomycetes</taxon>
        <taxon>Micrococcales</taxon>
        <taxon>Dermabacteraceae</taxon>
        <taxon>Brachybacterium</taxon>
    </lineage>
</organism>
<accession>A0ABS4WYR2</accession>
<protein>
    <submittedName>
        <fullName evidence="2">CubicO group peptidase (Beta-lactamase class C family)</fullName>
    </submittedName>
</protein>
<evidence type="ECO:0000313" key="3">
    <source>
        <dbReference type="Proteomes" id="UP001519290"/>
    </source>
</evidence>
<feature type="domain" description="Beta-lactamase-related" evidence="1">
    <location>
        <begin position="40"/>
        <end position="371"/>
    </location>
</feature>
<dbReference type="PANTHER" id="PTHR43319">
    <property type="entry name" value="BETA-LACTAMASE-RELATED"/>
    <property type="match status" value="1"/>
</dbReference>
<dbReference type="InterPro" id="IPR012338">
    <property type="entry name" value="Beta-lactam/transpept-like"/>
</dbReference>
<dbReference type="EMBL" id="JAGIOD010000001">
    <property type="protein sequence ID" value="MBP2381349.1"/>
    <property type="molecule type" value="Genomic_DNA"/>
</dbReference>
<dbReference type="InterPro" id="IPR052907">
    <property type="entry name" value="Beta-lactamase/esterase"/>
</dbReference>
<dbReference type="Pfam" id="PF00144">
    <property type="entry name" value="Beta-lactamase"/>
    <property type="match status" value="1"/>
</dbReference>
<evidence type="ECO:0000259" key="1">
    <source>
        <dbReference type="Pfam" id="PF00144"/>
    </source>
</evidence>
<proteinExistence type="predicted"/>
<dbReference type="RefSeq" id="WP_209900423.1">
    <property type="nucleotide sequence ID" value="NZ_BAAAJW010000002.1"/>
</dbReference>
<dbReference type="SUPFAM" id="SSF56601">
    <property type="entry name" value="beta-lactamase/transpeptidase-like"/>
    <property type="match status" value="1"/>
</dbReference>
<dbReference type="InterPro" id="IPR001466">
    <property type="entry name" value="Beta-lactam-related"/>
</dbReference>
<name>A0ABS4WYR2_9MICO</name>
<dbReference type="Proteomes" id="UP001519290">
    <property type="component" value="Unassembled WGS sequence"/>
</dbReference>
<reference evidence="2 3" key="1">
    <citation type="submission" date="2021-03" db="EMBL/GenBank/DDBJ databases">
        <title>Sequencing the genomes of 1000 actinobacteria strains.</title>
        <authorList>
            <person name="Klenk H.-P."/>
        </authorList>
    </citation>
    <scope>NUCLEOTIDE SEQUENCE [LARGE SCALE GENOMIC DNA]</scope>
    <source>
        <strain evidence="2 3">DSM 14566</strain>
    </source>
</reference>
<keyword evidence="3" id="KW-1185">Reference proteome</keyword>
<evidence type="ECO:0000313" key="2">
    <source>
        <dbReference type="EMBL" id="MBP2381349.1"/>
    </source>
</evidence>
<comment type="caution">
    <text evidence="2">The sequence shown here is derived from an EMBL/GenBank/DDBJ whole genome shotgun (WGS) entry which is preliminary data.</text>
</comment>
<sequence>MSTSAESTASTAGEAVTVREAGGLPGDLVERLTESFRGHVAAGEGGMAFSVYRAGEPLLQLHGGMAAEGRPWSADTLAVLFSGTKGLTATLAAMVTGRGQLDPDAPIAEYWPEFAARGKVDARVHHVLDHTIGLPYVDPDPVDQTEAVDNILMAERLAAQPTLWEPGTKVAYHALTYGYLMAEILRRATGSSVGTLLRTELAEPYDLDVHLGLPEAEEARVAPVFRSSGYRISTFLEDDPARRAVVDRMYGNSLTAANPPFNTRAHHAAELAAGGGIGSADAMAKLYSLLIAPDALDAPIVPAETLARATRTWSEGDDVINDRPVRFGLGFELDDPIGSYGPVRPAFGHSGAGGGLHGAWPEKNLAFSFLPCEMRSEDVDRRVKELLGILAEG</sequence>
<dbReference type="Gene3D" id="3.40.710.10">
    <property type="entry name" value="DD-peptidase/beta-lactamase superfamily"/>
    <property type="match status" value="1"/>
</dbReference>
<gene>
    <name evidence="2" type="ORF">JOF43_001306</name>
</gene>
<dbReference type="PANTHER" id="PTHR43319:SF3">
    <property type="entry name" value="BETA-LACTAMASE-RELATED DOMAIN-CONTAINING PROTEIN"/>
    <property type="match status" value="1"/>
</dbReference>